<dbReference type="GeneID" id="8512988"/>
<dbReference type="GO" id="GO:0001717">
    <property type="term" value="P:conversion of seryl-tRNAsec to selenocys-tRNAsec"/>
    <property type="evidence" value="ECO:0007669"/>
    <property type="project" value="InterPro"/>
</dbReference>
<dbReference type="Gene3D" id="1.10.12.40">
    <property type="match status" value="1"/>
</dbReference>
<evidence type="ECO:0000256" key="2">
    <source>
        <dbReference type="ARBA" id="ARBA00022840"/>
    </source>
</evidence>
<evidence type="ECO:0000313" key="3">
    <source>
        <dbReference type="EMBL" id="ACX72513.1"/>
    </source>
</evidence>
<dbReference type="InterPro" id="IPR020024">
    <property type="entry name" value="L-seryl-tRNA_Sec_kinase_arc"/>
</dbReference>
<keyword evidence="3" id="KW-0418">Kinase</keyword>
<keyword evidence="3" id="KW-0808">Transferase</keyword>
<dbReference type="InterPro" id="IPR027417">
    <property type="entry name" value="P-loop_NTPase"/>
</dbReference>
<dbReference type="PANTHER" id="PTHR20873:SF0">
    <property type="entry name" value="L-SERYL-TRNA(SEC) KINASE"/>
    <property type="match status" value="1"/>
</dbReference>
<dbReference type="EMBL" id="CP001787">
    <property type="protein sequence ID" value="ACX72513.1"/>
    <property type="molecule type" value="Genomic_DNA"/>
</dbReference>
<dbReference type="InterPro" id="IPR013641">
    <property type="entry name" value="KTI12/PSTK"/>
</dbReference>
<dbReference type="Proteomes" id="UP000002063">
    <property type="component" value="Chromosome"/>
</dbReference>
<dbReference type="GO" id="GO:0005524">
    <property type="term" value="F:ATP binding"/>
    <property type="evidence" value="ECO:0007669"/>
    <property type="project" value="UniProtKB-KW"/>
</dbReference>
<protein>
    <submittedName>
        <fullName evidence="3">L-seryl-tRNA(Sec) kinase</fullName>
    </submittedName>
</protein>
<dbReference type="Gene3D" id="3.40.50.300">
    <property type="entry name" value="P-loop containing nucleotide triphosphate hydrolases"/>
    <property type="match status" value="1"/>
</dbReference>
<dbReference type="GO" id="GO:0016773">
    <property type="term" value="F:phosphotransferase activity, alcohol group as acceptor"/>
    <property type="evidence" value="ECO:0007669"/>
    <property type="project" value="InterPro"/>
</dbReference>
<dbReference type="eggNOG" id="arCOG01041">
    <property type="taxonomic scope" value="Archaea"/>
</dbReference>
<dbReference type="GO" id="GO:0000049">
    <property type="term" value="F:tRNA binding"/>
    <property type="evidence" value="ECO:0007669"/>
    <property type="project" value="TreeGrafter"/>
</dbReference>
<dbReference type="PANTHER" id="PTHR20873">
    <property type="entry name" value="L-SERYL-TRNA(SEC) KINASE"/>
    <property type="match status" value="1"/>
</dbReference>
<dbReference type="SUPFAM" id="SSF52540">
    <property type="entry name" value="P-loop containing nucleoside triphosphate hydrolases"/>
    <property type="match status" value="1"/>
</dbReference>
<dbReference type="OrthoDB" id="28808at2157"/>
<dbReference type="AlphaFoldDB" id="C9RG11"/>
<gene>
    <name evidence="3" type="ordered locus">Metvu_0654</name>
</gene>
<dbReference type="HOGENOM" id="CLU_1100964_0_0_2"/>
<evidence type="ECO:0000313" key="4">
    <source>
        <dbReference type="Proteomes" id="UP000002063"/>
    </source>
</evidence>
<sequence>MLIILTGLPSVGKSTFSKKLAEILNKLGIDVIVLGSDMLRESFPAWRESYEEFIRKNTLYLIENALKEYWVIVDDTNYYNSMRRDLINIAKKNEKNYAIIYLRAPLNTLLQRNVKRGEKIPNEVIVEMYKKFDEPGRKYRWDEPFLTVDTTKEIDYYEIAMRLIEKSKKKDEKVRDRVENSISKDYSIINEIDKETRKIVGEYIKRIKPKNKEIDRIIKLRKRFIKNLKNEEDIDVSKAIIEFKRLLEEEG</sequence>
<dbReference type="InterPro" id="IPR052648">
    <property type="entry name" value="Ser-tRNA(Sec)_kinase"/>
</dbReference>
<keyword evidence="1" id="KW-0547">Nucleotide-binding</keyword>
<keyword evidence="2" id="KW-0067">ATP-binding</keyword>
<dbReference type="STRING" id="579137.Metvu_0654"/>
<accession>C9RG11</accession>
<keyword evidence="4" id="KW-1185">Reference proteome</keyword>
<organism evidence="3 4">
    <name type="scientific">Methanocaldococcus vulcanius (strain ATCC 700851 / DSM 12094 / M7)</name>
    <name type="common">Methanococcus vulcanius</name>
    <dbReference type="NCBI Taxonomy" id="579137"/>
    <lineage>
        <taxon>Archaea</taxon>
        <taxon>Methanobacteriati</taxon>
        <taxon>Methanobacteriota</taxon>
        <taxon>Methanomada group</taxon>
        <taxon>Methanococci</taxon>
        <taxon>Methanococcales</taxon>
        <taxon>Methanocaldococcaceae</taxon>
        <taxon>Methanocaldococcus</taxon>
    </lineage>
</organism>
<dbReference type="GO" id="GO:0016301">
    <property type="term" value="F:kinase activity"/>
    <property type="evidence" value="ECO:0007669"/>
    <property type="project" value="UniProtKB-KW"/>
</dbReference>
<dbReference type="RefSeq" id="WP_015732734.1">
    <property type="nucleotide sequence ID" value="NC_013407.1"/>
</dbReference>
<dbReference type="NCBIfam" id="TIGR03574">
    <property type="entry name" value="selen_PSTK"/>
    <property type="match status" value="1"/>
</dbReference>
<name>C9RG11_METVM</name>
<dbReference type="Pfam" id="PF08433">
    <property type="entry name" value="KTI12"/>
    <property type="match status" value="1"/>
</dbReference>
<reference evidence="3" key="1">
    <citation type="submission" date="2009-10" db="EMBL/GenBank/DDBJ databases">
        <title>Complete sequence of chromosome of Methanocaldococcus vulcanius M7.</title>
        <authorList>
            <consortium name="US DOE Joint Genome Institute"/>
            <person name="Lucas S."/>
            <person name="Copeland A."/>
            <person name="Lapidus A."/>
            <person name="Glavina del Rio T."/>
            <person name="Dalin E."/>
            <person name="Tice H."/>
            <person name="Bruce D."/>
            <person name="Goodwin L."/>
            <person name="Pitluck S."/>
            <person name="Lcollab F.I."/>
            <person name="Brettin T."/>
            <person name="Detter J.C."/>
            <person name="Han C."/>
            <person name="Tapia R."/>
            <person name="Kuske C.R."/>
            <person name="Schmutz J."/>
            <person name="Larimer F."/>
            <person name="Land M."/>
            <person name="Hauser L."/>
            <person name="Kyrpides N."/>
            <person name="Ovchinikova G."/>
            <person name="Sieprawska-Lupa M."/>
            <person name="Whitman W.B."/>
            <person name="Woyke T."/>
        </authorList>
    </citation>
    <scope>NUCLEOTIDE SEQUENCE [LARGE SCALE GENOMIC DNA]</scope>
    <source>
        <strain evidence="3">M7</strain>
    </source>
</reference>
<proteinExistence type="predicted"/>
<dbReference type="KEGG" id="mvu:Metvu_0654"/>
<evidence type="ECO:0000256" key="1">
    <source>
        <dbReference type="ARBA" id="ARBA00022741"/>
    </source>
</evidence>